<dbReference type="SFLD" id="SFLDG01064">
    <property type="entry name" value="F420__menaquinone_cofactor_bio"/>
    <property type="match status" value="1"/>
</dbReference>
<evidence type="ECO:0000256" key="5">
    <source>
        <dbReference type="ARBA" id="ARBA00023004"/>
    </source>
</evidence>
<dbReference type="PANTHER" id="PTHR43076:SF1">
    <property type="entry name" value="LIPOYL SYNTHASE 2"/>
    <property type="match status" value="1"/>
</dbReference>
<proteinExistence type="inferred from homology"/>
<dbReference type="GO" id="GO:0009234">
    <property type="term" value="P:menaquinone biosynthetic process"/>
    <property type="evidence" value="ECO:0007669"/>
    <property type="project" value="InterPro"/>
</dbReference>
<evidence type="ECO:0000256" key="6">
    <source>
        <dbReference type="ARBA" id="ARBA00023014"/>
    </source>
</evidence>
<dbReference type="Pfam" id="PF04055">
    <property type="entry name" value="Radical_SAM"/>
    <property type="match status" value="1"/>
</dbReference>
<evidence type="ECO:0000256" key="3">
    <source>
        <dbReference type="ARBA" id="ARBA00022691"/>
    </source>
</evidence>
<dbReference type="NCBIfam" id="TIGR03699">
    <property type="entry name" value="menaquin_MqnC"/>
    <property type="match status" value="1"/>
</dbReference>
<feature type="non-terminal residue" evidence="8">
    <location>
        <position position="1"/>
    </location>
</feature>
<evidence type="ECO:0000256" key="4">
    <source>
        <dbReference type="ARBA" id="ARBA00022723"/>
    </source>
</evidence>
<sequence length="342" mass="38925">LNERLDYDDGLTLFKSYDLLSIGNTADLIRQKVHPGPYVTYIVDRNINYTNVCHVDCDFCAFYRHMKDSEAYTLSRQVLGQKIQETIDLGGVQILLQGGLHPKLKLDWYEDLLRWIKSNYDIHIHGFSPPELDWFAKINKISLTETLIRLRDAGLGSIPGGGAEILTDHARDTISPKKCTAAEWLEVMRQGHLVQLKSSATMMYGHAEDYGERVEHLLRLRDLQDETGGFTAFICWSLQPNNTRLEHLPPSGSFEYLKTLAISRLMLDNIPNFQSSWVTQGPKIGQLSLKFGANDMGGTMIEENVVSQAGTVYCMPMDEIERLVSELGYVPKQRNFFYEIIN</sequence>
<dbReference type="SFLD" id="SFLDF00342">
    <property type="entry name" value="cyclic_dehypoxanthine_futalosi"/>
    <property type="match status" value="1"/>
</dbReference>
<dbReference type="SUPFAM" id="SSF102114">
    <property type="entry name" value="Radical SAM enzymes"/>
    <property type="match status" value="1"/>
</dbReference>
<dbReference type="AlphaFoldDB" id="A0A382EE91"/>
<dbReference type="SFLD" id="SFLDF00343">
    <property type="entry name" value="aminofutalosine_synthase_(mqnE"/>
    <property type="match status" value="1"/>
</dbReference>
<protein>
    <recommendedName>
        <fullName evidence="7">Radical SAM core domain-containing protein</fullName>
    </recommendedName>
</protein>
<dbReference type="Gene3D" id="3.20.20.70">
    <property type="entry name" value="Aldolase class I"/>
    <property type="match status" value="1"/>
</dbReference>
<dbReference type="PROSITE" id="PS51918">
    <property type="entry name" value="RADICAL_SAM"/>
    <property type="match status" value="1"/>
</dbReference>
<dbReference type="GO" id="GO:0046872">
    <property type="term" value="F:metal ion binding"/>
    <property type="evidence" value="ECO:0007669"/>
    <property type="project" value="UniProtKB-KW"/>
</dbReference>
<dbReference type="SFLD" id="SFLDS00029">
    <property type="entry name" value="Radical_SAM"/>
    <property type="match status" value="1"/>
</dbReference>
<reference evidence="8" key="1">
    <citation type="submission" date="2018-05" db="EMBL/GenBank/DDBJ databases">
        <authorList>
            <person name="Lanie J.A."/>
            <person name="Ng W.-L."/>
            <person name="Kazmierczak K.M."/>
            <person name="Andrzejewski T.M."/>
            <person name="Davidsen T.M."/>
            <person name="Wayne K.J."/>
            <person name="Tettelin H."/>
            <person name="Glass J.I."/>
            <person name="Rusch D."/>
            <person name="Podicherti R."/>
            <person name="Tsui H.-C.T."/>
            <person name="Winkler M.E."/>
        </authorList>
    </citation>
    <scope>NUCLEOTIDE SEQUENCE</scope>
</reference>
<evidence type="ECO:0000256" key="1">
    <source>
        <dbReference type="ARBA" id="ARBA00001966"/>
    </source>
</evidence>
<keyword evidence="2" id="KW-0004">4Fe-4S</keyword>
<keyword evidence="5" id="KW-0408">Iron</keyword>
<dbReference type="InterPro" id="IPR013785">
    <property type="entry name" value="Aldolase_TIM"/>
</dbReference>
<dbReference type="InterPro" id="IPR020050">
    <property type="entry name" value="FO_synthase_su2"/>
</dbReference>
<dbReference type="InterPro" id="IPR034405">
    <property type="entry name" value="F420"/>
</dbReference>
<keyword evidence="6" id="KW-0411">Iron-sulfur</keyword>
<dbReference type="PIRSF" id="PIRSF004762">
    <property type="entry name" value="CHP00423"/>
    <property type="match status" value="1"/>
</dbReference>
<keyword evidence="3" id="KW-0949">S-adenosyl-L-methionine</keyword>
<evidence type="ECO:0000259" key="7">
    <source>
        <dbReference type="PROSITE" id="PS51918"/>
    </source>
</evidence>
<dbReference type="GO" id="GO:0051539">
    <property type="term" value="F:4 iron, 4 sulfur cluster binding"/>
    <property type="evidence" value="ECO:0007669"/>
    <property type="project" value="UniProtKB-KW"/>
</dbReference>
<dbReference type="NCBIfam" id="TIGR00423">
    <property type="entry name" value="CofH family radical SAM protein"/>
    <property type="match status" value="1"/>
</dbReference>
<gene>
    <name evidence="8" type="ORF">METZ01_LOCUS201228</name>
</gene>
<dbReference type="PANTHER" id="PTHR43076">
    <property type="entry name" value="FO SYNTHASE (COFH)"/>
    <property type="match status" value="1"/>
</dbReference>
<dbReference type="HAMAP" id="MF_00992">
    <property type="entry name" value="MqnC"/>
    <property type="match status" value="1"/>
</dbReference>
<feature type="domain" description="Radical SAM core" evidence="7">
    <location>
        <begin position="39"/>
        <end position="268"/>
    </location>
</feature>
<name>A0A382EE91_9ZZZZ</name>
<dbReference type="GO" id="GO:0016765">
    <property type="term" value="F:transferase activity, transferring alkyl or aryl (other than methyl) groups"/>
    <property type="evidence" value="ECO:0007669"/>
    <property type="project" value="InterPro"/>
</dbReference>
<dbReference type="SFLD" id="SFLDG01389">
    <property type="entry name" value="menaquinone_synthsis_involved"/>
    <property type="match status" value="1"/>
</dbReference>
<keyword evidence="4" id="KW-0479">Metal-binding</keyword>
<dbReference type="Pfam" id="PF19288">
    <property type="entry name" value="CofH_C"/>
    <property type="match status" value="1"/>
</dbReference>
<dbReference type="InterPro" id="IPR045567">
    <property type="entry name" value="CofH/MnqC-like_C"/>
</dbReference>
<accession>A0A382EE91</accession>
<dbReference type="InterPro" id="IPR022431">
    <property type="entry name" value="Cyclic_DHFL_synthase_mqnC"/>
</dbReference>
<evidence type="ECO:0000313" key="8">
    <source>
        <dbReference type="EMBL" id="SVB48374.1"/>
    </source>
</evidence>
<dbReference type="GO" id="GO:0044689">
    <property type="term" value="F:7,8-didemethyl-8-hydroxy-5-deazariboflavin synthase activity"/>
    <property type="evidence" value="ECO:0007669"/>
    <property type="project" value="TreeGrafter"/>
</dbReference>
<dbReference type="InterPro" id="IPR058240">
    <property type="entry name" value="rSAM_sf"/>
</dbReference>
<organism evidence="8">
    <name type="scientific">marine metagenome</name>
    <dbReference type="NCBI Taxonomy" id="408172"/>
    <lineage>
        <taxon>unclassified sequences</taxon>
        <taxon>metagenomes</taxon>
        <taxon>ecological metagenomes</taxon>
    </lineage>
</organism>
<evidence type="ECO:0000256" key="2">
    <source>
        <dbReference type="ARBA" id="ARBA00022485"/>
    </source>
</evidence>
<dbReference type="InterPro" id="IPR007197">
    <property type="entry name" value="rSAM"/>
</dbReference>
<dbReference type="EMBL" id="UINC01043813">
    <property type="protein sequence ID" value="SVB48374.1"/>
    <property type="molecule type" value="Genomic_DNA"/>
</dbReference>
<comment type="cofactor">
    <cofactor evidence="1">
        <name>[4Fe-4S] cluster</name>
        <dbReference type="ChEBI" id="CHEBI:49883"/>
    </cofactor>
</comment>